<evidence type="ECO:0000259" key="9">
    <source>
        <dbReference type="Pfam" id="PF05567"/>
    </source>
</evidence>
<evidence type="ECO:0000256" key="7">
    <source>
        <dbReference type="SAM" id="MobiDB-lite"/>
    </source>
</evidence>
<evidence type="ECO:0000313" key="10">
    <source>
        <dbReference type="EMBL" id="NYG34364.1"/>
    </source>
</evidence>
<accession>A0A7Y9UD94</accession>
<proteinExistence type="inferred from homology"/>
<feature type="region of interest" description="Disordered" evidence="7">
    <location>
        <begin position="332"/>
        <end position="361"/>
    </location>
</feature>
<evidence type="ECO:0000256" key="3">
    <source>
        <dbReference type="ARBA" id="ARBA00022558"/>
    </source>
</evidence>
<keyword evidence="5" id="KW-0106">Calcium</keyword>
<gene>
    <name evidence="10" type="ORF">BDD16_003350</name>
</gene>
<dbReference type="EMBL" id="JACCFH010000001">
    <property type="protein sequence ID" value="NYG34364.1"/>
    <property type="molecule type" value="Genomic_DNA"/>
</dbReference>
<keyword evidence="4" id="KW-0479">Metal-binding</keyword>
<feature type="chain" id="PRO_5030699751" evidence="8">
    <location>
        <begin position="29"/>
        <end position="1123"/>
    </location>
</feature>
<comment type="subcellular location">
    <subcellularLocation>
        <location evidence="1">Fimbrium</location>
    </subcellularLocation>
</comment>
<keyword evidence="11" id="KW-1185">Reference proteome</keyword>
<name>A0A7Y9UD94_9BURK</name>
<dbReference type="Gene3D" id="3.40.50.410">
    <property type="entry name" value="von Willebrand factor, type A domain"/>
    <property type="match status" value="1"/>
</dbReference>
<evidence type="ECO:0000256" key="5">
    <source>
        <dbReference type="ARBA" id="ARBA00022837"/>
    </source>
</evidence>
<keyword evidence="6" id="KW-0281">Fimbrium</keyword>
<dbReference type="InterPro" id="IPR036465">
    <property type="entry name" value="vWFA_dom_sf"/>
</dbReference>
<keyword evidence="3" id="KW-1029">Fimbrium biogenesis</keyword>
<reference evidence="10 11" key="1">
    <citation type="submission" date="2020-07" db="EMBL/GenBank/DDBJ databases">
        <title>Genomic Encyclopedia of Archaeal and Bacterial Type Strains, Phase II (KMG-II): from individual species to whole genera.</title>
        <authorList>
            <person name="Goeker M."/>
        </authorList>
    </citation>
    <scope>NUCLEOTIDE SEQUENCE [LARGE SCALE GENOMIC DNA]</scope>
    <source>
        <strain evidence="10 11">DSM 21226</strain>
    </source>
</reference>
<evidence type="ECO:0000256" key="1">
    <source>
        <dbReference type="ARBA" id="ARBA00004561"/>
    </source>
</evidence>
<dbReference type="Proteomes" id="UP000518288">
    <property type="component" value="Unassembled WGS sequence"/>
</dbReference>
<dbReference type="GO" id="GO:0009289">
    <property type="term" value="C:pilus"/>
    <property type="evidence" value="ECO:0007669"/>
    <property type="project" value="UniProtKB-SubCell"/>
</dbReference>
<dbReference type="SUPFAM" id="SSF50998">
    <property type="entry name" value="Quinoprotein alcohol dehydrogenase-like"/>
    <property type="match status" value="1"/>
</dbReference>
<comment type="caution">
    <text evidence="10">The sequence shown here is derived from an EMBL/GenBank/DDBJ whole genome shotgun (WGS) entry which is preliminary data.</text>
</comment>
<evidence type="ECO:0000313" key="11">
    <source>
        <dbReference type="Proteomes" id="UP000518288"/>
    </source>
</evidence>
<feature type="domain" description="PilY1 beta-propeller" evidence="9">
    <location>
        <begin position="655"/>
        <end position="969"/>
    </location>
</feature>
<dbReference type="InterPro" id="IPR011047">
    <property type="entry name" value="Quinoprotein_ADH-like_sf"/>
</dbReference>
<sequence length="1123" mass="120999">MHPCHQPPARLALAAALACGTIGGGAQAALIDVSNVPLNASLSQVKPNIMFILDDSGSMGYSYMPDDVGIPDWTGKDFENYGAYSSQCNGLAFNPALPYKPPVRADGTSYPDVAFTGAPDDGFNPSAGTTSLNGRHYYAYKNDKNLPALSWTYTTSGVVDKSTAFYADCALSTTVASDQFVKVTLDSTTSAEIQQKYANWYAYYRTRRLLMRTATGEAFRNIGDGFRVGFTVISDSSVTSSSFLDIKDFNPTQRSSFYDLLYTAQTKEGYTPLRGALSKVGRYFAHKVPDQISDPIKYSCQRNYALLSTDGYWNKGRNDAVGYETSTYGPFSLDGRTPVGQQDGLAARPMKDSTGAAGGGDSNSLADVAQYFWATDLRADFPNNVPVTKRDTATHQHLNTFTVGLGVRGTLSYDRNYLTQTTGDYADIVAGRNSKEWPVPAGTLVDNQTNATHIDDLWHAAVNGRGQYFSATDPQTLSDAIGTTLNEISKDAGSSAAASASSLTPVTGDNWVFLPSYSNSPTWYGDLRAFQFSTDAVTAGLIAPDTSDSKVIWSAKTRLDSRNLTARPRRILFGNGADKLLDFTYANLAALQYNSDFDDLCAGTRPLSQCSRLTTAARAKATGENLVNFLRGDTQFQMGAAAPDNQVFRNRYSRLGDIVNAAPVYVAKPPFKYGDAGYSQFITDHAKRTKMVYAAANDGMLHAFQVGENENDPAGGDELWAFVPRGVLPHVRRLADVGYDAAHINLLDATPTIGDVYANGQWRTILVGGMGAGGRYYYALDITDPASPALLWEFSDTNLGLTFGNPVITKDAKGTWLVAFTSGINNVGDGRGRLYLLDALTGKLRTGAGEIITTAGDASTPSNLGRLNAWVPSDADNTALRFYAGDMLGNLWRFDHDDRVAPSGIEATLLGQALGPNLVPQPITGKPVLTELVNDNMPITVVSFGTGRLLNNADLTSTGLQTIYSIRDTLDSTGLGPLRDPNAKLVRQKLNSNRRLDDAQSVNWNAQNGWYVDLDQSSGERVSLDGIPLASGLIAFASTVPNGDPCGNGGSSFLYQFLLPSGDVRDVEVSNSLIVGVSRVMDSTGRVSAFFTKRDQSTQLKAAGVGLGNRSNTLRRAAWRELN</sequence>
<dbReference type="InterPro" id="IPR008707">
    <property type="entry name" value="B-propeller_PilY1"/>
</dbReference>
<dbReference type="Pfam" id="PF05567">
    <property type="entry name" value="T4P_PilY1"/>
    <property type="match status" value="1"/>
</dbReference>
<dbReference type="RefSeq" id="WP_179635015.1">
    <property type="nucleotide sequence ID" value="NZ_JACCFH010000001.1"/>
</dbReference>
<dbReference type="GO" id="GO:0046872">
    <property type="term" value="F:metal ion binding"/>
    <property type="evidence" value="ECO:0007669"/>
    <property type="project" value="UniProtKB-KW"/>
</dbReference>
<evidence type="ECO:0000256" key="8">
    <source>
        <dbReference type="SAM" id="SignalP"/>
    </source>
</evidence>
<dbReference type="AlphaFoldDB" id="A0A7Y9UD94"/>
<organism evidence="10 11">
    <name type="scientific">Sphaerotilus montanus</name>
    <dbReference type="NCBI Taxonomy" id="522889"/>
    <lineage>
        <taxon>Bacteria</taxon>
        <taxon>Pseudomonadati</taxon>
        <taxon>Pseudomonadota</taxon>
        <taxon>Betaproteobacteria</taxon>
        <taxon>Burkholderiales</taxon>
        <taxon>Sphaerotilaceae</taxon>
        <taxon>Sphaerotilus</taxon>
    </lineage>
</organism>
<comment type="similarity">
    <text evidence="2">Belongs to the PilY1 family.</text>
</comment>
<evidence type="ECO:0000256" key="6">
    <source>
        <dbReference type="ARBA" id="ARBA00023263"/>
    </source>
</evidence>
<protein>
    <submittedName>
        <fullName evidence="10">Type IV pilus assembly protein PilY1</fullName>
    </submittedName>
</protein>
<feature type="signal peptide" evidence="8">
    <location>
        <begin position="1"/>
        <end position="28"/>
    </location>
</feature>
<keyword evidence="8" id="KW-0732">Signal</keyword>
<evidence type="ECO:0000256" key="2">
    <source>
        <dbReference type="ARBA" id="ARBA00008387"/>
    </source>
</evidence>
<evidence type="ECO:0000256" key="4">
    <source>
        <dbReference type="ARBA" id="ARBA00022723"/>
    </source>
</evidence>